<dbReference type="EMBL" id="CP003557">
    <property type="protein sequence ID" value="AFN75629.1"/>
    <property type="molecule type" value="Genomic_DNA"/>
</dbReference>
<dbReference type="PROSITE" id="PS51273">
    <property type="entry name" value="GATASE_TYPE_1"/>
    <property type="match status" value="1"/>
</dbReference>
<evidence type="ECO:0000313" key="3">
    <source>
        <dbReference type="Proteomes" id="UP000009011"/>
    </source>
</evidence>
<gene>
    <name evidence="2" type="ordered locus">MROS_2399</name>
</gene>
<proteinExistence type="predicted"/>
<dbReference type="InterPro" id="IPR017926">
    <property type="entry name" value="GATASE"/>
</dbReference>
<dbReference type="PRINTS" id="PR00096">
    <property type="entry name" value="GATASE"/>
</dbReference>
<accession>I6ZUE3</accession>
<name>I6ZUE3_MELRP</name>
<dbReference type="Gene3D" id="3.40.50.880">
    <property type="match status" value="1"/>
</dbReference>
<feature type="domain" description="Glutamine amidotransferase" evidence="1">
    <location>
        <begin position="53"/>
        <end position="192"/>
    </location>
</feature>
<dbReference type="CDD" id="cd01741">
    <property type="entry name" value="GATase1_1"/>
    <property type="match status" value="1"/>
</dbReference>
<dbReference type="InterPro" id="IPR044992">
    <property type="entry name" value="ChyE-like"/>
</dbReference>
<keyword evidence="2" id="KW-0315">Glutamine amidotransferase</keyword>
<dbReference type="HOGENOM" id="CLU_054974_4_1_10"/>
<dbReference type="PANTHER" id="PTHR42695">
    <property type="entry name" value="GLUTAMINE AMIDOTRANSFERASE YLR126C-RELATED"/>
    <property type="match status" value="1"/>
</dbReference>
<keyword evidence="2" id="KW-0808">Transferase</keyword>
<dbReference type="GO" id="GO:0005829">
    <property type="term" value="C:cytosol"/>
    <property type="evidence" value="ECO:0007669"/>
    <property type="project" value="TreeGrafter"/>
</dbReference>
<dbReference type="Proteomes" id="UP000009011">
    <property type="component" value="Chromosome"/>
</dbReference>
<dbReference type="AlphaFoldDB" id="I6ZUE3"/>
<reference evidence="2 3" key="1">
    <citation type="journal article" date="2013" name="PLoS ONE">
        <title>Genomic analysis of Melioribacter roseus, facultatively anaerobic organotrophic bacterium representing a novel deep lineage within Bacteriodetes/Chlorobi group.</title>
        <authorList>
            <person name="Kadnikov V.V."/>
            <person name="Mardanov A.V."/>
            <person name="Podosokorskaya O.A."/>
            <person name="Gavrilov S.N."/>
            <person name="Kublanov I.V."/>
            <person name="Beletsky A.V."/>
            <person name="Bonch-Osmolovskaya E.A."/>
            <person name="Ravin N.V."/>
        </authorList>
    </citation>
    <scope>NUCLEOTIDE SEQUENCE [LARGE SCALE GENOMIC DNA]</scope>
    <source>
        <strain evidence="3">JCM 17771 / P3M-2</strain>
    </source>
</reference>
<dbReference type="Pfam" id="PF00117">
    <property type="entry name" value="GATase"/>
    <property type="match status" value="1"/>
</dbReference>
<evidence type="ECO:0000313" key="2">
    <source>
        <dbReference type="EMBL" id="AFN75629.1"/>
    </source>
</evidence>
<protein>
    <submittedName>
        <fullName evidence="2">Glutamine amidotransferase class-I</fullName>
    </submittedName>
</protein>
<dbReference type="OrthoDB" id="9807137at2"/>
<dbReference type="PATRIC" id="fig|1191523.3.peg.2531"/>
<dbReference type="STRING" id="1191523.MROS_2399"/>
<dbReference type="RefSeq" id="WP_014857059.1">
    <property type="nucleotide sequence ID" value="NC_018178.1"/>
</dbReference>
<keyword evidence="3" id="KW-1185">Reference proteome</keyword>
<sequence length="238" mass="26546">MKKLCILKLGSTYETLKIQSGDFEDWIVSVLDISRDEIEIVDPRNGVPIDIEKYGAFISTGSHSMLSEEGEYAEYLSGIVSRILDSNIPYFGICYGHQLLAKAAGCQIGFNPNGLEAGIVDIITTPEAKNDKIFGLLPGVFQAFAIHSQTILKPSPKITRLAYNEFENHHAIRVGENAWGVQFHPEFTPFIMGEYLRQENAPAKLSQIYENNSTVISSLTLKLFVKNIIKPYNLSKIC</sequence>
<dbReference type="SUPFAM" id="SSF52317">
    <property type="entry name" value="Class I glutamine amidotransferase-like"/>
    <property type="match status" value="1"/>
</dbReference>
<evidence type="ECO:0000259" key="1">
    <source>
        <dbReference type="Pfam" id="PF00117"/>
    </source>
</evidence>
<dbReference type="InterPro" id="IPR029062">
    <property type="entry name" value="Class_I_gatase-like"/>
</dbReference>
<dbReference type="eggNOG" id="COG0518">
    <property type="taxonomic scope" value="Bacteria"/>
</dbReference>
<dbReference type="PANTHER" id="PTHR42695:SF5">
    <property type="entry name" value="GLUTAMINE AMIDOTRANSFERASE YLR126C-RELATED"/>
    <property type="match status" value="1"/>
</dbReference>
<organism evidence="2 3">
    <name type="scientific">Melioribacter roseus (strain DSM 23840 / JCM 17771 / VKM B-2668 / P3M-2)</name>
    <dbReference type="NCBI Taxonomy" id="1191523"/>
    <lineage>
        <taxon>Bacteria</taxon>
        <taxon>Pseudomonadati</taxon>
        <taxon>Ignavibacteriota</taxon>
        <taxon>Ignavibacteria</taxon>
        <taxon>Ignavibacteriales</taxon>
        <taxon>Melioribacteraceae</taxon>
        <taxon>Melioribacter</taxon>
    </lineage>
</organism>
<dbReference type="KEGG" id="mro:MROS_2399"/>
<dbReference type="GO" id="GO:0016740">
    <property type="term" value="F:transferase activity"/>
    <property type="evidence" value="ECO:0007669"/>
    <property type="project" value="UniProtKB-KW"/>
</dbReference>